<keyword evidence="3" id="KW-0430">Lectin</keyword>
<keyword evidence="7" id="KW-0325">Glycoprotein</keyword>
<dbReference type="Gene3D" id="3.10.100.10">
    <property type="entry name" value="Mannose-Binding Protein A, subunit A"/>
    <property type="match status" value="1"/>
</dbReference>
<dbReference type="Proteomes" id="UP000694429">
    <property type="component" value="Chromosome 27"/>
</dbReference>
<keyword evidence="4" id="KW-0735">Signal-anchor</keyword>
<evidence type="ECO:0000313" key="11">
    <source>
        <dbReference type="Proteomes" id="UP000694429"/>
    </source>
</evidence>
<feature type="signal peptide" evidence="8">
    <location>
        <begin position="1"/>
        <end position="21"/>
    </location>
</feature>
<dbReference type="InterPro" id="IPR050919">
    <property type="entry name" value="NKG2/CD94_NK_receptors"/>
</dbReference>
<dbReference type="InterPro" id="IPR001304">
    <property type="entry name" value="C-type_lectin-like"/>
</dbReference>
<dbReference type="AlphaFoldDB" id="A0A8C0NVR9"/>
<dbReference type="InterPro" id="IPR016187">
    <property type="entry name" value="CTDL_fold"/>
</dbReference>
<dbReference type="InterPro" id="IPR033992">
    <property type="entry name" value="NKR-like_CTLD"/>
</dbReference>
<name>A0A8C0NVR9_CANLF</name>
<organism evidence="10 11">
    <name type="scientific">Canis lupus familiaris</name>
    <name type="common">Dog</name>
    <name type="synonym">Canis familiaris</name>
    <dbReference type="NCBI Taxonomy" id="9615"/>
    <lineage>
        <taxon>Eukaryota</taxon>
        <taxon>Metazoa</taxon>
        <taxon>Chordata</taxon>
        <taxon>Craniata</taxon>
        <taxon>Vertebrata</taxon>
        <taxon>Euteleostomi</taxon>
        <taxon>Mammalia</taxon>
        <taxon>Eutheria</taxon>
        <taxon>Laurasiatheria</taxon>
        <taxon>Carnivora</taxon>
        <taxon>Caniformia</taxon>
        <taxon>Canidae</taxon>
        <taxon>Canis</taxon>
    </lineage>
</organism>
<dbReference type="Pfam" id="PF00059">
    <property type="entry name" value="Lectin_C"/>
    <property type="match status" value="1"/>
</dbReference>
<feature type="chain" id="PRO_5034966004" description="C-type lectin domain-containing protein" evidence="8">
    <location>
        <begin position="22"/>
        <end position="185"/>
    </location>
</feature>
<dbReference type="GO" id="GO:0016020">
    <property type="term" value="C:membrane"/>
    <property type="evidence" value="ECO:0007669"/>
    <property type="project" value="UniProtKB-SubCell"/>
</dbReference>
<proteinExistence type="predicted"/>
<evidence type="ECO:0000256" key="2">
    <source>
        <dbReference type="ARBA" id="ARBA00022692"/>
    </source>
</evidence>
<keyword evidence="6" id="KW-0472">Membrane</keyword>
<accession>A0A8C0NVR9</accession>
<evidence type="ECO:0000256" key="4">
    <source>
        <dbReference type="ARBA" id="ARBA00022968"/>
    </source>
</evidence>
<dbReference type="CDD" id="cd03593">
    <property type="entry name" value="CLECT_NK_receptors_like"/>
    <property type="match status" value="1"/>
</dbReference>
<evidence type="ECO:0000256" key="6">
    <source>
        <dbReference type="ARBA" id="ARBA00023136"/>
    </source>
</evidence>
<evidence type="ECO:0000256" key="5">
    <source>
        <dbReference type="ARBA" id="ARBA00022989"/>
    </source>
</evidence>
<dbReference type="PROSITE" id="PS50041">
    <property type="entry name" value="C_TYPE_LECTIN_2"/>
    <property type="match status" value="1"/>
</dbReference>
<evidence type="ECO:0000256" key="3">
    <source>
        <dbReference type="ARBA" id="ARBA00022734"/>
    </source>
</evidence>
<reference evidence="10" key="2">
    <citation type="submission" date="2025-08" db="UniProtKB">
        <authorList>
            <consortium name="Ensembl"/>
        </authorList>
    </citation>
    <scope>IDENTIFICATION</scope>
</reference>
<protein>
    <recommendedName>
        <fullName evidence="9">C-type lectin domain-containing protein</fullName>
    </recommendedName>
</protein>
<evidence type="ECO:0000259" key="9">
    <source>
        <dbReference type="PROSITE" id="PS50041"/>
    </source>
</evidence>
<feature type="domain" description="C-type lectin" evidence="9">
    <location>
        <begin position="73"/>
        <end position="179"/>
    </location>
</feature>
<dbReference type="SUPFAM" id="SSF56436">
    <property type="entry name" value="C-type lectin-like"/>
    <property type="match status" value="1"/>
</dbReference>
<dbReference type="InterPro" id="IPR016186">
    <property type="entry name" value="C-type_lectin-like/link_sf"/>
</dbReference>
<dbReference type="SMART" id="SM00034">
    <property type="entry name" value="CLECT"/>
    <property type="match status" value="1"/>
</dbReference>
<keyword evidence="5" id="KW-1133">Transmembrane helix</keyword>
<evidence type="ECO:0000313" key="10">
    <source>
        <dbReference type="Ensembl" id="ENSCAFP00030030322.1"/>
    </source>
</evidence>
<dbReference type="Ensembl" id="ENSCAFT00030034775.1">
    <property type="protein sequence ID" value="ENSCAFP00030030322.1"/>
    <property type="gene ID" value="ENSCAFG00030018927.1"/>
</dbReference>
<reference evidence="10" key="1">
    <citation type="submission" date="2019-03" db="EMBL/GenBank/DDBJ databases">
        <authorList>
            <person name="Warren W.C."/>
            <person name="Johnson G.S."/>
        </authorList>
    </citation>
    <scope>NUCLEOTIDE SEQUENCE [LARGE SCALE GENOMIC DNA]</scope>
    <source>
        <strain evidence="10">Basenji</strain>
    </source>
</reference>
<dbReference type="PANTHER" id="PTHR22800:SF257">
    <property type="entry name" value="C-TYPE LECTIN DOMAIN-CONTAINING PROTEIN"/>
    <property type="match status" value="1"/>
</dbReference>
<dbReference type="PANTHER" id="PTHR22800">
    <property type="entry name" value="C-TYPE LECTIN PROTEINS"/>
    <property type="match status" value="1"/>
</dbReference>
<keyword evidence="2" id="KW-0812">Transmembrane</keyword>
<comment type="subcellular location">
    <subcellularLocation>
        <location evidence="1">Membrane</location>
        <topology evidence="1">Single-pass type II membrane protein</topology>
    </subcellularLocation>
</comment>
<evidence type="ECO:0000256" key="8">
    <source>
        <dbReference type="SAM" id="SignalP"/>
    </source>
</evidence>
<evidence type="ECO:0000256" key="7">
    <source>
        <dbReference type="ARBA" id="ARBA00023180"/>
    </source>
</evidence>
<keyword evidence="8" id="KW-0732">Signal</keyword>
<sequence length="185" mass="21599">MVALILGVICFFLLLAITVLGSMFFQRCSGHTMQDMKDTKEKNVSFVEVEDHSILPPIIDKDYDSFQENWYCCGKSCYYFSKEEKTWERSKKSCQALHSSLIKIDNKEEQCFIQSKIKYNYWIGLFKAGAKYPWQWLDGTHLSQRVNFQQSLLDVKCGHLKSSTIFTADCSKQFLYICEKEFTVP</sequence>
<dbReference type="GO" id="GO:0030246">
    <property type="term" value="F:carbohydrate binding"/>
    <property type="evidence" value="ECO:0007669"/>
    <property type="project" value="UniProtKB-KW"/>
</dbReference>
<evidence type="ECO:0000256" key="1">
    <source>
        <dbReference type="ARBA" id="ARBA00004606"/>
    </source>
</evidence>